<dbReference type="Proteomes" id="UP001146120">
    <property type="component" value="Unassembled WGS sequence"/>
</dbReference>
<reference evidence="1" key="2">
    <citation type="journal article" date="2023" name="Microbiol Resour">
        <title>Decontamination and Annotation of the Draft Genome Sequence of the Oomycete Lagenidium giganteum ARSEF 373.</title>
        <authorList>
            <person name="Morgan W.R."/>
            <person name="Tartar A."/>
        </authorList>
    </citation>
    <scope>NUCLEOTIDE SEQUENCE</scope>
    <source>
        <strain evidence="1">ARSEF 373</strain>
    </source>
</reference>
<dbReference type="EMBL" id="DAKRPA010000081">
    <property type="protein sequence ID" value="DAZ99528.1"/>
    <property type="molecule type" value="Genomic_DNA"/>
</dbReference>
<comment type="caution">
    <text evidence="1">The sequence shown here is derived from an EMBL/GenBank/DDBJ whole genome shotgun (WGS) entry which is preliminary data.</text>
</comment>
<evidence type="ECO:0000313" key="1">
    <source>
        <dbReference type="EMBL" id="DAZ99528.1"/>
    </source>
</evidence>
<evidence type="ECO:0000313" key="2">
    <source>
        <dbReference type="Proteomes" id="UP001146120"/>
    </source>
</evidence>
<keyword evidence="2" id="KW-1185">Reference proteome</keyword>
<organism evidence="1 2">
    <name type="scientific">Lagenidium giganteum</name>
    <dbReference type="NCBI Taxonomy" id="4803"/>
    <lineage>
        <taxon>Eukaryota</taxon>
        <taxon>Sar</taxon>
        <taxon>Stramenopiles</taxon>
        <taxon>Oomycota</taxon>
        <taxon>Peronosporomycetes</taxon>
        <taxon>Pythiales</taxon>
        <taxon>Pythiaceae</taxon>
    </lineage>
</organism>
<reference evidence="1" key="1">
    <citation type="submission" date="2022-11" db="EMBL/GenBank/DDBJ databases">
        <authorList>
            <person name="Morgan W.R."/>
            <person name="Tartar A."/>
        </authorList>
    </citation>
    <scope>NUCLEOTIDE SEQUENCE</scope>
    <source>
        <strain evidence="1">ARSEF 373</strain>
    </source>
</reference>
<sequence>MSLLIGLPTRTSRVHGRTGLQQQLFLAYCPSRMDRVAPQINQANHRAIKQICVDHL</sequence>
<dbReference type="AlphaFoldDB" id="A0AAV2Z0E2"/>
<protein>
    <submittedName>
        <fullName evidence="1">Uncharacterized protein</fullName>
    </submittedName>
</protein>
<proteinExistence type="predicted"/>
<name>A0AAV2Z0E2_9STRA</name>
<gene>
    <name evidence="1" type="ORF">N0F65_005400</name>
</gene>
<accession>A0AAV2Z0E2</accession>